<evidence type="ECO:0000313" key="1">
    <source>
        <dbReference type="EMBL" id="KAJ8687819.1"/>
    </source>
</evidence>
<accession>A0ACC2PW42</accession>
<keyword evidence="2" id="KW-1185">Reference proteome</keyword>
<evidence type="ECO:0000313" key="2">
    <source>
        <dbReference type="Proteomes" id="UP001239111"/>
    </source>
</evidence>
<dbReference type="Proteomes" id="UP001239111">
    <property type="component" value="Chromosome 1"/>
</dbReference>
<protein>
    <submittedName>
        <fullName evidence="1">Uncharacterized protein</fullName>
    </submittedName>
</protein>
<comment type="caution">
    <text evidence="1">The sequence shown here is derived from an EMBL/GenBank/DDBJ whole genome shotgun (WGS) entry which is preliminary data.</text>
</comment>
<name>A0ACC2PW42_9HYME</name>
<dbReference type="EMBL" id="CM056741">
    <property type="protein sequence ID" value="KAJ8687819.1"/>
    <property type="molecule type" value="Genomic_DNA"/>
</dbReference>
<gene>
    <name evidence="1" type="ORF">QAD02_023613</name>
</gene>
<organism evidence="1 2">
    <name type="scientific">Eretmocerus hayati</name>
    <dbReference type="NCBI Taxonomy" id="131215"/>
    <lineage>
        <taxon>Eukaryota</taxon>
        <taxon>Metazoa</taxon>
        <taxon>Ecdysozoa</taxon>
        <taxon>Arthropoda</taxon>
        <taxon>Hexapoda</taxon>
        <taxon>Insecta</taxon>
        <taxon>Pterygota</taxon>
        <taxon>Neoptera</taxon>
        <taxon>Endopterygota</taxon>
        <taxon>Hymenoptera</taxon>
        <taxon>Apocrita</taxon>
        <taxon>Proctotrupomorpha</taxon>
        <taxon>Chalcidoidea</taxon>
        <taxon>Aphelinidae</taxon>
        <taxon>Aphelininae</taxon>
        <taxon>Eretmocerus</taxon>
    </lineage>
</organism>
<sequence length="495" mass="56466">MLTLTEPKHKQSGESKNQKNKRRRKQVLNPIDKNVKKDDVKEQLQLPELVSVEDASEQCNVSHITFQDSQGSQSVATLSGVEAIPNNNKYVIITLLDPNAHQIAGANFSNATALTSGSDEQTNCVKLDENVILLHNIEAQSVTTNDVIPQAPNTVKIIKEDPCEDAGVIINFGTSASSTEESDGQNIENWINQFPSLQLLHTECGRSYVKCPACTAMFFKAALFEKHVTRHLHKVNEQLICNFCNYKIENPNNMFDHLHLHQDQCEVCNMNLTRRNNFQKHWENSDIPFSIKRDRWGRFLCTYCKLGFDLSHQLQKHWYKHSCKAQKIVQCNGCCGLFETDEALQNHLCLKCPVCGKICDSVHRLRSHTRYEKHYLYCQICSYEFILAIDHEKHMALHKKTYHPHKDYANCLQSEDGVSFQCEVCGKIYHTMSSLVLHIHDDHSISEANQNLEPLSLNLCGAKDETPYDIITSLRGDLKCDEVDFELTCNEVLET</sequence>
<reference evidence="1" key="1">
    <citation type="submission" date="2023-04" db="EMBL/GenBank/DDBJ databases">
        <title>A chromosome-level genome assembly of the parasitoid wasp Eretmocerus hayati.</title>
        <authorList>
            <person name="Zhong Y."/>
            <person name="Liu S."/>
            <person name="Liu Y."/>
        </authorList>
    </citation>
    <scope>NUCLEOTIDE SEQUENCE</scope>
    <source>
        <strain evidence="1">ZJU_SS_LIU_2023</strain>
    </source>
</reference>
<proteinExistence type="predicted"/>